<dbReference type="PANTHER" id="PTHR33971">
    <property type="entry name" value="OS06G0232000 PROTEIN"/>
    <property type="match status" value="1"/>
</dbReference>
<dbReference type="InterPro" id="IPR038943">
    <property type="entry name" value="PLDrp1-like"/>
</dbReference>
<dbReference type="GO" id="GO:0070300">
    <property type="term" value="F:phosphatidic acid binding"/>
    <property type="evidence" value="ECO:0007669"/>
    <property type="project" value="InterPro"/>
</dbReference>
<keyword evidence="3" id="KW-1185">Reference proteome</keyword>
<feature type="compositionally biased region" description="Basic and acidic residues" evidence="1">
    <location>
        <begin position="111"/>
        <end position="120"/>
    </location>
</feature>
<gene>
    <name evidence="2" type="ORF">E2562_031265</name>
</gene>
<dbReference type="EMBL" id="SPHZ02000001">
    <property type="protein sequence ID" value="KAF0935229.1"/>
    <property type="molecule type" value="Genomic_DNA"/>
</dbReference>
<dbReference type="PANTHER" id="PTHR33971:SF1">
    <property type="entry name" value="OS02G0743600 PROTEIN"/>
    <property type="match status" value="1"/>
</dbReference>
<evidence type="ECO:0000256" key="1">
    <source>
        <dbReference type="SAM" id="MobiDB-lite"/>
    </source>
</evidence>
<feature type="compositionally biased region" description="Basic residues" evidence="1">
    <location>
        <begin position="225"/>
        <end position="238"/>
    </location>
</feature>
<dbReference type="AlphaFoldDB" id="A0A6G1FEC8"/>
<dbReference type="Proteomes" id="UP000479710">
    <property type="component" value="Unassembled WGS sequence"/>
</dbReference>
<protein>
    <submittedName>
        <fullName evidence="2">Uncharacterized protein</fullName>
    </submittedName>
</protein>
<feature type="compositionally biased region" description="Basic and acidic residues" evidence="1">
    <location>
        <begin position="153"/>
        <end position="168"/>
    </location>
</feature>
<comment type="caution">
    <text evidence="2">The sequence shown here is derived from an EMBL/GenBank/DDBJ whole genome shotgun (WGS) entry which is preliminary data.</text>
</comment>
<sequence length="238" mass="27017">MRAYLFPPFVPRAFSPTYTVIDRTSIVTHRPPMASVFWGGGHPADEVADFDEYDPTPYGGGYDLALTFGRALPPTDETCYPISTASSSCDRPQYGRRPPAEEAYGSAGHGRRPDDERHDGYGGGYGRKGRVDDDDEEATHGGYRNSRPTYGDDQPKYHGGRGGDERHTYGGGRKKYGDDDDGSGDERKPRYEKHDDDDEDDGYERKPRYKKHDDDDDSDGERKPRYEKKNRRRHDYDD</sequence>
<reference evidence="2 3" key="1">
    <citation type="submission" date="2019-11" db="EMBL/GenBank/DDBJ databases">
        <title>Whole genome sequence of Oryza granulata.</title>
        <authorList>
            <person name="Li W."/>
        </authorList>
    </citation>
    <scope>NUCLEOTIDE SEQUENCE [LARGE SCALE GENOMIC DNA]</scope>
    <source>
        <strain evidence="3">cv. Menghai</strain>
        <tissue evidence="2">Leaf</tissue>
    </source>
</reference>
<accession>A0A6G1FEC8</accession>
<evidence type="ECO:0000313" key="2">
    <source>
        <dbReference type="EMBL" id="KAF0935229.1"/>
    </source>
</evidence>
<feature type="region of interest" description="Disordered" evidence="1">
    <location>
        <begin position="83"/>
        <end position="238"/>
    </location>
</feature>
<proteinExistence type="predicted"/>
<feature type="compositionally biased region" description="Basic and acidic residues" evidence="1">
    <location>
        <begin position="184"/>
        <end position="194"/>
    </location>
</feature>
<organism evidence="2 3">
    <name type="scientific">Oryza meyeriana var. granulata</name>
    <dbReference type="NCBI Taxonomy" id="110450"/>
    <lineage>
        <taxon>Eukaryota</taxon>
        <taxon>Viridiplantae</taxon>
        <taxon>Streptophyta</taxon>
        <taxon>Embryophyta</taxon>
        <taxon>Tracheophyta</taxon>
        <taxon>Spermatophyta</taxon>
        <taxon>Magnoliopsida</taxon>
        <taxon>Liliopsida</taxon>
        <taxon>Poales</taxon>
        <taxon>Poaceae</taxon>
        <taxon>BOP clade</taxon>
        <taxon>Oryzoideae</taxon>
        <taxon>Oryzeae</taxon>
        <taxon>Oryzinae</taxon>
        <taxon>Oryza</taxon>
        <taxon>Oryza meyeriana</taxon>
    </lineage>
</organism>
<dbReference type="OrthoDB" id="783250at2759"/>
<name>A0A6G1FEC8_9ORYZ</name>
<evidence type="ECO:0000313" key="3">
    <source>
        <dbReference type="Proteomes" id="UP000479710"/>
    </source>
</evidence>